<dbReference type="EMBL" id="JABFOF010000007">
    <property type="protein sequence ID" value="KAG2390158.1"/>
    <property type="molecule type" value="Genomic_DNA"/>
</dbReference>
<accession>A0A8T0JZF2</accession>
<dbReference type="AlphaFoldDB" id="A0A8T0JZF2"/>
<dbReference type="Proteomes" id="UP000743370">
    <property type="component" value="Unassembled WGS sequence"/>
</dbReference>
<comment type="caution">
    <text evidence="1">The sequence shown here is derived from an EMBL/GenBank/DDBJ whole genome shotgun (WGS) entry which is preliminary data.</text>
</comment>
<protein>
    <submittedName>
        <fullName evidence="1">Uncharacterized protein</fullName>
    </submittedName>
</protein>
<name>A0A8T0JZF2_PHAAN</name>
<organism evidence="1 2">
    <name type="scientific">Phaseolus angularis</name>
    <name type="common">Azuki bean</name>
    <name type="synonym">Vigna angularis</name>
    <dbReference type="NCBI Taxonomy" id="3914"/>
    <lineage>
        <taxon>Eukaryota</taxon>
        <taxon>Viridiplantae</taxon>
        <taxon>Streptophyta</taxon>
        <taxon>Embryophyta</taxon>
        <taxon>Tracheophyta</taxon>
        <taxon>Spermatophyta</taxon>
        <taxon>Magnoliopsida</taxon>
        <taxon>eudicotyledons</taxon>
        <taxon>Gunneridae</taxon>
        <taxon>Pentapetalae</taxon>
        <taxon>rosids</taxon>
        <taxon>fabids</taxon>
        <taxon>Fabales</taxon>
        <taxon>Fabaceae</taxon>
        <taxon>Papilionoideae</taxon>
        <taxon>50 kb inversion clade</taxon>
        <taxon>NPAAA clade</taxon>
        <taxon>indigoferoid/millettioid clade</taxon>
        <taxon>Phaseoleae</taxon>
        <taxon>Vigna</taxon>
    </lineage>
</organism>
<sequence length="98" mass="11106">MLPSTNEKILKENHVGVRARGEFHDVFSLENEDFDDVTTLIDKKIAKATLIPDTSYIAKPAASWLDDFLVWVSPEAFGCAILELELDESQLSLRNLLW</sequence>
<evidence type="ECO:0000313" key="2">
    <source>
        <dbReference type="Proteomes" id="UP000743370"/>
    </source>
</evidence>
<gene>
    <name evidence="1" type="ORF">HKW66_Vig0224360</name>
</gene>
<evidence type="ECO:0000313" key="1">
    <source>
        <dbReference type="EMBL" id="KAG2390158.1"/>
    </source>
</evidence>
<proteinExistence type="predicted"/>
<reference evidence="1 2" key="1">
    <citation type="submission" date="2020-05" db="EMBL/GenBank/DDBJ databases">
        <title>Vigna angularis (adzuki bean) Var. LongXiaoDou No. 4 denovo assembly.</title>
        <authorList>
            <person name="Xiang H."/>
        </authorList>
    </citation>
    <scope>NUCLEOTIDE SEQUENCE [LARGE SCALE GENOMIC DNA]</scope>
    <source>
        <tissue evidence="1">Leaf</tissue>
    </source>
</reference>